<feature type="region of interest" description="Disordered" evidence="7">
    <location>
        <begin position="958"/>
        <end position="1003"/>
    </location>
</feature>
<dbReference type="SMART" id="SM00404">
    <property type="entry name" value="PTPc_motif"/>
    <property type="match status" value="1"/>
</dbReference>
<accession>A0A813PXW3</accession>
<dbReference type="PRINTS" id="PR00700">
    <property type="entry name" value="PRTYPHPHTASE"/>
</dbReference>
<dbReference type="PROSITE" id="PS50055">
    <property type="entry name" value="TYR_PHOSPHATASE_PTP"/>
    <property type="match status" value="1"/>
</dbReference>
<protein>
    <submittedName>
        <fullName evidence="13">Uncharacterized protein</fullName>
    </submittedName>
</protein>
<dbReference type="InterPro" id="IPR036034">
    <property type="entry name" value="PDZ_sf"/>
</dbReference>
<evidence type="ECO:0000259" key="11">
    <source>
        <dbReference type="PROSITE" id="PS50106"/>
    </source>
</evidence>
<feature type="compositionally biased region" description="Low complexity" evidence="7">
    <location>
        <begin position="1314"/>
        <end position="1327"/>
    </location>
</feature>
<dbReference type="GO" id="GO:0004725">
    <property type="term" value="F:protein tyrosine phosphatase activity"/>
    <property type="evidence" value="ECO:0007669"/>
    <property type="project" value="InterPro"/>
</dbReference>
<feature type="compositionally biased region" description="Polar residues" evidence="7">
    <location>
        <begin position="7"/>
        <end position="23"/>
    </location>
</feature>
<feature type="domain" description="PDZ" evidence="11">
    <location>
        <begin position="1010"/>
        <end position="1077"/>
    </location>
</feature>
<feature type="region of interest" description="Disordered" evidence="7">
    <location>
        <begin position="1242"/>
        <end position="1412"/>
    </location>
</feature>
<dbReference type="Pfam" id="PF00595">
    <property type="entry name" value="PDZ"/>
    <property type="match status" value="5"/>
</dbReference>
<dbReference type="InterPro" id="IPR035963">
    <property type="entry name" value="FERM_2"/>
</dbReference>
<dbReference type="InterPro" id="IPR000242">
    <property type="entry name" value="PTP_cat"/>
</dbReference>
<evidence type="ECO:0000256" key="3">
    <source>
        <dbReference type="ARBA" id="ARBA00009649"/>
    </source>
</evidence>
<evidence type="ECO:0000256" key="4">
    <source>
        <dbReference type="ARBA" id="ARBA00022490"/>
    </source>
</evidence>
<dbReference type="Pfam" id="PF09380">
    <property type="entry name" value="FERM_C"/>
    <property type="match status" value="1"/>
</dbReference>
<dbReference type="EMBL" id="CAJNOJ010000005">
    <property type="protein sequence ID" value="CAF0748045.1"/>
    <property type="molecule type" value="Genomic_DNA"/>
</dbReference>
<feature type="domain" description="PDZ" evidence="11">
    <location>
        <begin position="864"/>
        <end position="946"/>
    </location>
</feature>
<feature type="domain" description="Tyrosine specific protein phosphatases" evidence="9">
    <location>
        <begin position="1659"/>
        <end position="1732"/>
    </location>
</feature>
<name>A0A813PXW3_ADIRI</name>
<evidence type="ECO:0000313" key="14">
    <source>
        <dbReference type="Proteomes" id="UP000663828"/>
    </source>
</evidence>
<comment type="similarity">
    <text evidence="3">Belongs to the protein-tyrosine phosphatase family. Non-receptor class subfamily.</text>
</comment>
<dbReference type="PROSITE" id="PS50056">
    <property type="entry name" value="TYR_PHOSPHATASE_2"/>
    <property type="match status" value="1"/>
</dbReference>
<dbReference type="SUPFAM" id="SSF47031">
    <property type="entry name" value="Second domain of FERM"/>
    <property type="match status" value="1"/>
</dbReference>
<evidence type="ECO:0000256" key="1">
    <source>
        <dbReference type="ARBA" id="ARBA00004123"/>
    </source>
</evidence>
<dbReference type="Gene3D" id="2.30.29.30">
    <property type="entry name" value="Pleckstrin-homology domain (PH domain)/Phosphotyrosine-binding domain (PTB)"/>
    <property type="match status" value="1"/>
</dbReference>
<organism evidence="13 14">
    <name type="scientific">Adineta ricciae</name>
    <name type="common">Rotifer</name>
    <dbReference type="NCBI Taxonomy" id="249248"/>
    <lineage>
        <taxon>Eukaryota</taxon>
        <taxon>Metazoa</taxon>
        <taxon>Spiralia</taxon>
        <taxon>Gnathifera</taxon>
        <taxon>Rotifera</taxon>
        <taxon>Eurotatoria</taxon>
        <taxon>Bdelloidea</taxon>
        <taxon>Adinetida</taxon>
        <taxon>Adinetidae</taxon>
        <taxon>Adineta</taxon>
    </lineage>
</organism>
<feature type="compositionally biased region" description="Basic residues" evidence="7">
    <location>
        <begin position="994"/>
        <end position="1003"/>
    </location>
</feature>
<dbReference type="Pfam" id="PF00373">
    <property type="entry name" value="FERM_M"/>
    <property type="match status" value="1"/>
</dbReference>
<dbReference type="InterPro" id="IPR029071">
    <property type="entry name" value="Ubiquitin-like_domsf"/>
</dbReference>
<dbReference type="Proteomes" id="UP000663828">
    <property type="component" value="Unassembled WGS sequence"/>
</dbReference>
<evidence type="ECO:0000256" key="7">
    <source>
        <dbReference type="SAM" id="MobiDB-lite"/>
    </source>
</evidence>
<feature type="compositionally biased region" description="Pro residues" evidence="7">
    <location>
        <begin position="1379"/>
        <end position="1391"/>
    </location>
</feature>
<dbReference type="Gene3D" id="1.20.80.10">
    <property type="match status" value="1"/>
</dbReference>
<feature type="domain" description="PDZ" evidence="11">
    <location>
        <begin position="593"/>
        <end position="675"/>
    </location>
</feature>
<dbReference type="SUPFAM" id="SSF50156">
    <property type="entry name" value="PDZ domain-like"/>
    <property type="match status" value="5"/>
</dbReference>
<dbReference type="EMBL" id="CAJNOR010000022">
    <property type="protein sequence ID" value="CAF0757916.1"/>
    <property type="molecule type" value="Genomic_DNA"/>
</dbReference>
<dbReference type="InterPro" id="IPR029021">
    <property type="entry name" value="Prot-tyrosine_phosphatase-like"/>
</dbReference>
<feature type="domain" description="FERM" evidence="10">
    <location>
        <begin position="235"/>
        <end position="531"/>
    </location>
</feature>
<dbReference type="InterPro" id="IPR014352">
    <property type="entry name" value="FERM/acyl-CoA-bd_prot_sf"/>
</dbReference>
<evidence type="ECO:0000313" key="13">
    <source>
        <dbReference type="EMBL" id="CAF0757916.1"/>
    </source>
</evidence>
<dbReference type="SUPFAM" id="SSF50729">
    <property type="entry name" value="PH domain-like"/>
    <property type="match status" value="1"/>
</dbReference>
<dbReference type="SMART" id="SM00194">
    <property type="entry name" value="PTPc"/>
    <property type="match status" value="1"/>
</dbReference>
<comment type="caution">
    <text evidence="13">The sequence shown here is derived from an EMBL/GenBank/DDBJ whole genome shotgun (WGS) entry which is preliminary data.</text>
</comment>
<dbReference type="CDD" id="cd00047">
    <property type="entry name" value="PTPc"/>
    <property type="match status" value="1"/>
</dbReference>
<feature type="region of interest" description="Disordered" evidence="7">
    <location>
        <begin position="1111"/>
        <end position="1130"/>
    </location>
</feature>
<keyword evidence="4" id="KW-0963">Cytoplasm</keyword>
<dbReference type="InterPro" id="IPR003595">
    <property type="entry name" value="Tyr_Pase_cat"/>
</dbReference>
<dbReference type="OrthoDB" id="165498at2759"/>
<gene>
    <name evidence="12" type="ORF">EDS130_LOCUS2125</name>
    <name evidence="13" type="ORF">XAT740_LOCUS775</name>
</gene>
<feature type="compositionally biased region" description="Polar residues" evidence="7">
    <location>
        <begin position="1342"/>
        <end position="1354"/>
    </location>
</feature>
<dbReference type="CDD" id="cd00136">
    <property type="entry name" value="PDZ_canonical"/>
    <property type="match status" value="2"/>
</dbReference>
<dbReference type="InterPro" id="IPR000387">
    <property type="entry name" value="Tyr_Pase_dom"/>
</dbReference>
<dbReference type="InterPro" id="IPR052074">
    <property type="entry name" value="NonRcpt_TyrProt_Phosphatase"/>
</dbReference>
<comment type="subcellular location">
    <subcellularLocation>
        <location evidence="2">Cytoplasm</location>
        <location evidence="2">Cytoskeleton</location>
    </subcellularLocation>
    <subcellularLocation>
        <location evidence="1">Nucleus</location>
    </subcellularLocation>
</comment>
<dbReference type="SMART" id="SM00228">
    <property type="entry name" value="PDZ"/>
    <property type="match status" value="5"/>
</dbReference>
<evidence type="ECO:0000259" key="8">
    <source>
        <dbReference type="PROSITE" id="PS50055"/>
    </source>
</evidence>
<dbReference type="PROSITE" id="PS50057">
    <property type="entry name" value="FERM_3"/>
    <property type="match status" value="1"/>
</dbReference>
<dbReference type="InterPro" id="IPR011993">
    <property type="entry name" value="PH-like_dom_sf"/>
</dbReference>
<dbReference type="CDD" id="cd14473">
    <property type="entry name" value="FERM_B-lobe"/>
    <property type="match status" value="1"/>
</dbReference>
<dbReference type="SMART" id="SM00295">
    <property type="entry name" value="B41"/>
    <property type="match status" value="1"/>
</dbReference>
<feature type="domain" description="PDZ" evidence="11">
    <location>
        <begin position="753"/>
        <end position="827"/>
    </location>
</feature>
<proteinExistence type="inferred from homology"/>
<feature type="domain" description="PDZ" evidence="11">
    <location>
        <begin position="1152"/>
        <end position="1237"/>
    </location>
</feature>
<feature type="compositionally biased region" description="Polar residues" evidence="7">
    <location>
        <begin position="1111"/>
        <end position="1126"/>
    </location>
</feature>
<evidence type="ECO:0000259" key="9">
    <source>
        <dbReference type="PROSITE" id="PS50056"/>
    </source>
</evidence>
<dbReference type="InterPro" id="IPR000299">
    <property type="entry name" value="FERM_domain"/>
</dbReference>
<dbReference type="Pfam" id="PF00102">
    <property type="entry name" value="Y_phosphatase"/>
    <property type="match status" value="1"/>
</dbReference>
<dbReference type="SMART" id="SM01196">
    <property type="entry name" value="FERM_C"/>
    <property type="match status" value="1"/>
</dbReference>
<dbReference type="InterPro" id="IPR019749">
    <property type="entry name" value="Band_41_domain"/>
</dbReference>
<sequence length="1755" mass="198052">MRKHSRNTSVSSYGRSMCSSYGSADNESFMELTDEHVLRLLDRAIDQHDDNSSMNSRRYLPQVPSQSATMTNNNHVLLSSRSAIEDLFHVFENDPEFITMGKRLLNKKRKLEQLRAQLNLPTDLSTEDTVKLLQIRERLRAKRKLPTVFVEPEKSPLIQRKSSTSMPDLSQRALTNATSRASLFDLNTSLNSTIYRKRRRRSLFRKQLGPEFVLNPDSKIEKITVPNRNPTECICQVIVLLPNNNRVQVYCKSDATVRIIHETIVSYIDLIEHDLFALTILLDGEYCFPAMDLKISKLVNDPKWKSGHAKFVMQLKIKYFVDDISVLRHFLTQHLFYLQFRQMVLADTFQISKEQKLSFTSLAFQAEYGDGGDDGQYKDEFIIEHYASNDLINEYGTHNLRQEILERQRFYAELNDVQAERMFVENVMKLDDYGYHMYKLYKDTKHEDVYLVGIRLRDVSVWQLRMRQRQAKITYNWDQIERIGYDKKTFAIILKRHINEGKIKYLTNNSKKGKYLFELCYDTYTFTKSLLLRHNSRYSLLNEPINDVEFVRNSSDVDSIDYNTEQSRTQSQENLGTIGKNSDSVASSTMIYEVELYKDNNNSLGMSLMGDAMIGIFIKSIYPLDGSAARSGKIQTGDRLLSYNEKQIHNMTVQEVADVLSLLPNPCRLKLCRYSIPSQTKQERPRRPMSVDAESLFQHEKQNNNSPSALSATWSNGNLSNTLPGKRVLSNESIISQASDLQSAHDIKSAVFPVTIDKTGQTSLGFLVVGGLDSEVEDHGIYVKSITPGGAAAKSKLLMEGDKILEVNGVPLSRVTHAEAVEIFRRATKPKCHLLVQRLILPSRTRSSSITSIYSFARPENTFEVLLNRGQNGLGLSLSGGSAENKPIEIIDIYPDQPAALSGRLKIGDIILSINDVIMHNRNVRDVPSVLADSTRNVKLVVCRPDPQEYQVYLDNRINGSSKPSRTGTAETIKSEQRRVSSDVVRDLPPKSPATRRHGSSKVKRGEVFTVRMDKETDSGFGFTLSAGSTSIGYPHIRSVLREPALSAGLKHWDRILSIDNYDCQTISHRDLVARLRYSPTGPVDFILYRPRIDEIVHAKERSRMIHNTSYTSTSVGDQSNMSNSAPPSPVLPVKTIKPEIFNEPVQYEKIQIVLPKASQGTYGIGLSQIDPQQTRGGIFICALQPNGIAAKDGRLQIDDRLLCINDRNTDQMTYREVVEGLKATTKKGVTLLIARPVTDPSATNKTNLVTEKDISTKQKDTVPPASATTKPVPPTSSIIDMLIPREKPKLLSLSNTEKTQTSKSVILPDTIESTSPSSPAPINAPIKARFEKKKSRPTPPSNLDISTNQNTISSDKKKPSPASNTDLDEDTSDIKTPPMSPRSPAAPSPPVLELNAPRAPLKPISTSQSNDLSKRIEYYQRGTEKETLVLNAGVAEKVENLTAQLVNKISTPAITMETATLMDECREIDMKIDSQEYLEEFRALKTLNEHEPAEFSSIATQPKNQSLNRFQNIVPYDFNRVTLSTQPDYINASHIVIPIGEKSMKYIICPPPVPDSVNDFWQMIADQRIKCMIGIFNEQDLKKMKCPVYWPTTVKATMTLSQFLSVTLTKQRQLDGGLDVKEFLVHATDQSNHKQGHCIMFLTYNGWASDENAPNDTEPFLNLIHLAHSYQTNETPLLIHCNTGVGRTGCALLVSLLLIKMIRGRTLDIYAMAKECRRQRSNVIQTQQQYRFVYECARDALNKAIEHSIMQSAQ</sequence>
<dbReference type="PANTHER" id="PTHR46900">
    <property type="entry name" value="TYROSINE-PROTEIN PHOSPHATASE NON-RECEPTOR TYPE 13"/>
    <property type="match status" value="1"/>
</dbReference>
<keyword evidence="5" id="KW-0206">Cytoskeleton</keyword>
<feature type="compositionally biased region" description="Polar residues" evidence="7">
    <location>
        <begin position="1293"/>
        <end position="1305"/>
    </location>
</feature>
<dbReference type="InterPro" id="IPR018980">
    <property type="entry name" value="FERM_PH-like_C"/>
</dbReference>
<keyword evidence="14" id="KW-1185">Reference proteome</keyword>
<evidence type="ECO:0000256" key="6">
    <source>
        <dbReference type="ARBA" id="ARBA00023242"/>
    </source>
</evidence>
<evidence type="ECO:0000313" key="12">
    <source>
        <dbReference type="EMBL" id="CAF0748045.1"/>
    </source>
</evidence>
<dbReference type="InterPro" id="IPR001478">
    <property type="entry name" value="PDZ"/>
</dbReference>
<dbReference type="GO" id="GO:0005634">
    <property type="term" value="C:nucleus"/>
    <property type="evidence" value="ECO:0007669"/>
    <property type="project" value="UniProtKB-SubCell"/>
</dbReference>
<dbReference type="SUPFAM" id="SSF52799">
    <property type="entry name" value="(Phosphotyrosine protein) phosphatases II"/>
    <property type="match status" value="1"/>
</dbReference>
<feature type="compositionally biased region" description="Basic and acidic residues" evidence="7">
    <location>
        <begin position="973"/>
        <end position="989"/>
    </location>
</feature>
<dbReference type="PROSITE" id="PS50106">
    <property type="entry name" value="PDZ"/>
    <property type="match status" value="5"/>
</dbReference>
<dbReference type="SUPFAM" id="SSF54236">
    <property type="entry name" value="Ubiquitin-like"/>
    <property type="match status" value="1"/>
</dbReference>
<dbReference type="InterPro" id="IPR019748">
    <property type="entry name" value="FERM_central"/>
</dbReference>
<feature type="region of interest" description="Disordered" evidence="7">
    <location>
        <begin position="1"/>
        <end position="23"/>
    </location>
</feature>
<keyword evidence="6" id="KW-0539">Nucleus</keyword>
<evidence type="ECO:0000256" key="2">
    <source>
        <dbReference type="ARBA" id="ARBA00004245"/>
    </source>
</evidence>
<dbReference type="PANTHER" id="PTHR46900:SF4">
    <property type="entry name" value="FERM AND PDZ DOMAIN CONTAINING 2"/>
    <property type="match status" value="1"/>
</dbReference>
<feature type="domain" description="Tyrosine-protein phosphatase" evidence="8">
    <location>
        <begin position="1478"/>
        <end position="1741"/>
    </location>
</feature>
<dbReference type="Proteomes" id="UP000663852">
    <property type="component" value="Unassembled WGS sequence"/>
</dbReference>
<feature type="compositionally biased region" description="Basic and acidic residues" evidence="7">
    <location>
        <begin position="1251"/>
        <end position="1261"/>
    </location>
</feature>
<reference evidence="13" key="1">
    <citation type="submission" date="2021-02" db="EMBL/GenBank/DDBJ databases">
        <authorList>
            <person name="Nowell W R."/>
        </authorList>
    </citation>
    <scope>NUCLEOTIDE SEQUENCE</scope>
</reference>
<dbReference type="InterPro" id="IPR016130">
    <property type="entry name" value="Tyr_Pase_AS"/>
</dbReference>
<dbReference type="Gene3D" id="3.90.190.10">
    <property type="entry name" value="Protein tyrosine phosphatase superfamily"/>
    <property type="match status" value="1"/>
</dbReference>
<evidence type="ECO:0000259" key="10">
    <source>
        <dbReference type="PROSITE" id="PS50057"/>
    </source>
</evidence>
<feature type="compositionally biased region" description="Polar residues" evidence="7">
    <location>
        <begin position="958"/>
        <end position="972"/>
    </location>
</feature>
<evidence type="ECO:0000256" key="5">
    <source>
        <dbReference type="ARBA" id="ARBA00023212"/>
    </source>
</evidence>
<dbReference type="Gene3D" id="2.30.42.10">
    <property type="match status" value="5"/>
</dbReference>
<dbReference type="PROSITE" id="PS00383">
    <property type="entry name" value="TYR_PHOSPHATASE_1"/>
    <property type="match status" value="1"/>
</dbReference>
<dbReference type="GO" id="GO:0005856">
    <property type="term" value="C:cytoskeleton"/>
    <property type="evidence" value="ECO:0007669"/>
    <property type="project" value="UniProtKB-SubCell"/>
</dbReference>